<keyword evidence="1" id="KW-0808">Transferase</keyword>
<dbReference type="InterPro" id="IPR000182">
    <property type="entry name" value="GNAT_dom"/>
</dbReference>
<evidence type="ECO:0000313" key="4">
    <source>
        <dbReference type="EMBL" id="GHE02966.1"/>
    </source>
</evidence>
<name>A0AAN4US49_9RHOB</name>
<sequence>MTASKRPAGLPEGAVASAAPVAGPVITRGDPLSEGVARLLARHVALMRAISPPESVHVLAPADLAGPDIAFYTMQEGEQVIGMGALKRLPGGHGEIKSMHVAQEVRGRGLARRMLEHLVAEARAMGLTRLSLETGAEPEFAPARALYAAAGFRICPPFGNYRDDPNSVFMTCDLS</sequence>
<feature type="domain" description="N-acetyltransferase" evidence="3">
    <location>
        <begin position="27"/>
        <end position="175"/>
    </location>
</feature>
<evidence type="ECO:0000259" key="3">
    <source>
        <dbReference type="PROSITE" id="PS51186"/>
    </source>
</evidence>
<gene>
    <name evidence="4" type="ORF">GCM10008024_24460</name>
</gene>
<dbReference type="Pfam" id="PF00583">
    <property type="entry name" value="Acetyltransf_1"/>
    <property type="match status" value="1"/>
</dbReference>
<comment type="caution">
    <text evidence="4">The sequence shown here is derived from an EMBL/GenBank/DDBJ whole genome shotgun (WGS) entry which is preliminary data.</text>
</comment>
<dbReference type="InterPro" id="IPR016181">
    <property type="entry name" value="Acyl_CoA_acyltransferase"/>
</dbReference>
<organism evidence="4 5">
    <name type="scientific">Allgaiera indica</name>
    <dbReference type="NCBI Taxonomy" id="765699"/>
    <lineage>
        <taxon>Bacteria</taxon>
        <taxon>Pseudomonadati</taxon>
        <taxon>Pseudomonadota</taxon>
        <taxon>Alphaproteobacteria</taxon>
        <taxon>Rhodobacterales</taxon>
        <taxon>Paracoccaceae</taxon>
        <taxon>Allgaiera</taxon>
    </lineage>
</organism>
<protein>
    <submittedName>
        <fullName evidence="4">GCN5 family N-acetyltransferase</fullName>
    </submittedName>
</protein>
<dbReference type="EMBL" id="BNAB01000011">
    <property type="protein sequence ID" value="GHE02966.1"/>
    <property type="molecule type" value="Genomic_DNA"/>
</dbReference>
<proteinExistence type="predicted"/>
<dbReference type="PANTHER" id="PTHR43877:SF5">
    <property type="entry name" value="BLL8307 PROTEIN"/>
    <property type="match status" value="1"/>
</dbReference>
<accession>A0AAN4US49</accession>
<evidence type="ECO:0000256" key="1">
    <source>
        <dbReference type="ARBA" id="ARBA00022679"/>
    </source>
</evidence>
<keyword evidence="2" id="KW-0012">Acyltransferase</keyword>
<evidence type="ECO:0000256" key="2">
    <source>
        <dbReference type="ARBA" id="ARBA00023315"/>
    </source>
</evidence>
<dbReference type="AlphaFoldDB" id="A0AAN4US49"/>
<reference evidence="4" key="2">
    <citation type="submission" date="2023-06" db="EMBL/GenBank/DDBJ databases">
        <authorList>
            <person name="Sun Q."/>
            <person name="Zhou Y."/>
        </authorList>
    </citation>
    <scope>NUCLEOTIDE SEQUENCE</scope>
    <source>
        <strain evidence="4">CGMCC 1.10859</strain>
    </source>
</reference>
<dbReference type="Proteomes" id="UP000634647">
    <property type="component" value="Unassembled WGS sequence"/>
</dbReference>
<dbReference type="Gene3D" id="3.40.630.30">
    <property type="match status" value="1"/>
</dbReference>
<dbReference type="GO" id="GO:0016747">
    <property type="term" value="F:acyltransferase activity, transferring groups other than amino-acyl groups"/>
    <property type="evidence" value="ECO:0007669"/>
    <property type="project" value="InterPro"/>
</dbReference>
<dbReference type="PANTHER" id="PTHR43877">
    <property type="entry name" value="AMINOALKYLPHOSPHONATE N-ACETYLTRANSFERASE-RELATED-RELATED"/>
    <property type="match status" value="1"/>
</dbReference>
<dbReference type="InterPro" id="IPR050832">
    <property type="entry name" value="Bact_Acetyltransf"/>
</dbReference>
<dbReference type="PROSITE" id="PS51186">
    <property type="entry name" value="GNAT"/>
    <property type="match status" value="1"/>
</dbReference>
<dbReference type="CDD" id="cd04301">
    <property type="entry name" value="NAT_SF"/>
    <property type="match status" value="1"/>
</dbReference>
<evidence type="ECO:0000313" key="5">
    <source>
        <dbReference type="Proteomes" id="UP000634647"/>
    </source>
</evidence>
<dbReference type="SUPFAM" id="SSF55729">
    <property type="entry name" value="Acyl-CoA N-acyltransferases (Nat)"/>
    <property type="match status" value="1"/>
</dbReference>
<reference evidence="4" key="1">
    <citation type="journal article" date="2014" name="Int. J. Syst. Evol. Microbiol.">
        <title>Complete genome sequence of Corynebacterium casei LMG S-19264T (=DSM 44701T), isolated from a smear-ripened cheese.</title>
        <authorList>
            <consortium name="US DOE Joint Genome Institute (JGI-PGF)"/>
            <person name="Walter F."/>
            <person name="Albersmeier A."/>
            <person name="Kalinowski J."/>
            <person name="Ruckert C."/>
        </authorList>
    </citation>
    <scope>NUCLEOTIDE SEQUENCE</scope>
    <source>
        <strain evidence="4">CGMCC 1.10859</strain>
    </source>
</reference>